<sequence length="115" mass="13025">MVSDFLQASAGQLKQQWTDWTRWVHRAREGRGKEGERGGGGAQIALNDNTFLLLSHWVRQRADVLLIMRLFSCLPVAFPSTLYCSPRSHQLLISAVLGYKQQPLVPPVQESHQLE</sequence>
<reference evidence="1" key="1">
    <citation type="submission" date="2012-04" db="EMBL/GenBank/DDBJ databases">
        <title>The Genome Sequence of Loa loa.</title>
        <authorList>
            <consortium name="The Broad Institute Genome Sequencing Platform"/>
            <consortium name="Broad Institute Genome Sequencing Center for Infectious Disease"/>
            <person name="Nutman T.B."/>
            <person name="Fink D.L."/>
            <person name="Russ C."/>
            <person name="Young S."/>
            <person name="Zeng Q."/>
            <person name="Gargeya S."/>
            <person name="Alvarado L."/>
            <person name="Berlin A."/>
            <person name="Chapman S.B."/>
            <person name="Chen Z."/>
            <person name="Freedman E."/>
            <person name="Gellesch M."/>
            <person name="Goldberg J."/>
            <person name="Griggs A."/>
            <person name="Gujja S."/>
            <person name="Heilman E.R."/>
            <person name="Heiman D."/>
            <person name="Howarth C."/>
            <person name="Mehta T."/>
            <person name="Neiman D."/>
            <person name="Pearson M."/>
            <person name="Roberts A."/>
            <person name="Saif S."/>
            <person name="Shea T."/>
            <person name="Shenoy N."/>
            <person name="Sisk P."/>
            <person name="Stolte C."/>
            <person name="Sykes S."/>
            <person name="White J."/>
            <person name="Yandava C."/>
            <person name="Haas B."/>
            <person name="Henn M.R."/>
            <person name="Nusbaum C."/>
            <person name="Birren B."/>
        </authorList>
    </citation>
    <scope>NUCLEOTIDE SEQUENCE [LARGE SCALE GENOMIC DNA]</scope>
</reference>
<dbReference type="RefSeq" id="XP_003140477.1">
    <property type="nucleotide sequence ID" value="XM_003140429.1"/>
</dbReference>
<gene>
    <name evidence="1" type="ORF">LOAG_04892</name>
</gene>
<dbReference type="EMBL" id="JH712479">
    <property type="protein sequence ID" value="EFO23591.1"/>
    <property type="molecule type" value="Genomic_DNA"/>
</dbReference>
<dbReference type="GeneID" id="9942297"/>
<organism evidence="1">
    <name type="scientific">Loa loa</name>
    <name type="common">Eye worm</name>
    <name type="synonym">Filaria loa</name>
    <dbReference type="NCBI Taxonomy" id="7209"/>
    <lineage>
        <taxon>Eukaryota</taxon>
        <taxon>Metazoa</taxon>
        <taxon>Ecdysozoa</taxon>
        <taxon>Nematoda</taxon>
        <taxon>Chromadorea</taxon>
        <taxon>Rhabditida</taxon>
        <taxon>Spirurina</taxon>
        <taxon>Spiruromorpha</taxon>
        <taxon>Filarioidea</taxon>
        <taxon>Onchocercidae</taxon>
        <taxon>Loa</taxon>
    </lineage>
</organism>
<dbReference type="AlphaFoldDB" id="A0A1S0U122"/>
<dbReference type="InParanoid" id="A0A1S0U122"/>
<accession>A0A1S0U122</accession>
<dbReference type="KEGG" id="loa:LOAG_04892"/>
<proteinExistence type="predicted"/>
<evidence type="ECO:0000313" key="1">
    <source>
        <dbReference type="EMBL" id="EFO23591.1"/>
    </source>
</evidence>
<name>A0A1S0U122_LOALO</name>
<protein>
    <submittedName>
        <fullName evidence="1">Uncharacterized protein</fullName>
    </submittedName>
</protein>
<dbReference type="CTD" id="9942297"/>